<feature type="non-terminal residue" evidence="1">
    <location>
        <position position="40"/>
    </location>
</feature>
<sequence length="40" mass="4836">MDWDEKLPDDIMSKWMEYASNLPSLEGIRIPRYLQYTPEC</sequence>
<name>A0A8J2P5W0_9HEXA</name>
<evidence type="ECO:0000313" key="1">
    <source>
        <dbReference type="EMBL" id="CAG7732229.1"/>
    </source>
</evidence>
<dbReference type="OrthoDB" id="8037279at2759"/>
<dbReference type="Pfam" id="PF05380">
    <property type="entry name" value="Peptidase_A17"/>
    <property type="match status" value="1"/>
</dbReference>
<evidence type="ECO:0000313" key="2">
    <source>
        <dbReference type="Proteomes" id="UP000708208"/>
    </source>
</evidence>
<proteinExistence type="predicted"/>
<protein>
    <submittedName>
        <fullName evidence="1">Uncharacterized protein</fullName>
    </submittedName>
</protein>
<dbReference type="AlphaFoldDB" id="A0A8J2P5W0"/>
<keyword evidence="2" id="KW-1185">Reference proteome</keyword>
<reference evidence="1" key="1">
    <citation type="submission" date="2021-06" db="EMBL/GenBank/DDBJ databases">
        <authorList>
            <person name="Hodson N. C."/>
            <person name="Mongue J. A."/>
            <person name="Jaron S. K."/>
        </authorList>
    </citation>
    <scope>NUCLEOTIDE SEQUENCE</scope>
</reference>
<comment type="caution">
    <text evidence="1">The sequence shown here is derived from an EMBL/GenBank/DDBJ whole genome shotgun (WGS) entry which is preliminary data.</text>
</comment>
<accession>A0A8J2P5W0</accession>
<gene>
    <name evidence="1" type="ORF">AFUS01_LOCUS20754</name>
</gene>
<dbReference type="InterPro" id="IPR008042">
    <property type="entry name" value="Retrotrans_Pao"/>
</dbReference>
<dbReference type="Proteomes" id="UP000708208">
    <property type="component" value="Unassembled WGS sequence"/>
</dbReference>
<organism evidence="1 2">
    <name type="scientific">Allacma fusca</name>
    <dbReference type="NCBI Taxonomy" id="39272"/>
    <lineage>
        <taxon>Eukaryota</taxon>
        <taxon>Metazoa</taxon>
        <taxon>Ecdysozoa</taxon>
        <taxon>Arthropoda</taxon>
        <taxon>Hexapoda</taxon>
        <taxon>Collembola</taxon>
        <taxon>Symphypleona</taxon>
        <taxon>Sminthuridae</taxon>
        <taxon>Allacma</taxon>
    </lineage>
</organism>
<dbReference type="EMBL" id="CAJVCH010227071">
    <property type="protein sequence ID" value="CAG7732229.1"/>
    <property type="molecule type" value="Genomic_DNA"/>
</dbReference>